<dbReference type="Proteomes" id="UP001279734">
    <property type="component" value="Unassembled WGS sequence"/>
</dbReference>
<dbReference type="PROSITE" id="PS51746">
    <property type="entry name" value="PPM_2"/>
    <property type="match status" value="1"/>
</dbReference>
<organism evidence="14 15">
    <name type="scientific">Nepenthes gracilis</name>
    <name type="common">Slender pitcher plant</name>
    <dbReference type="NCBI Taxonomy" id="150966"/>
    <lineage>
        <taxon>Eukaryota</taxon>
        <taxon>Viridiplantae</taxon>
        <taxon>Streptophyta</taxon>
        <taxon>Embryophyta</taxon>
        <taxon>Tracheophyta</taxon>
        <taxon>Spermatophyta</taxon>
        <taxon>Magnoliopsida</taxon>
        <taxon>eudicotyledons</taxon>
        <taxon>Gunneridae</taxon>
        <taxon>Pentapetalae</taxon>
        <taxon>Caryophyllales</taxon>
        <taxon>Nepenthaceae</taxon>
        <taxon>Nepenthes</taxon>
    </lineage>
</organism>
<sequence>MFELCRRPLESCFGVGGGDNGGDDVVWQMRLKPHATGDYSMAVVQANSPLEDQAQVFSSPSLTYVGVYDGHGGPDTALFIRQHLFPFLLQFSSEQGGLSTEVMKKALNATEEEFLKLVRRTWITDPQIALCGSCCLVGAISDGILYIANVGDSRAVLGRRVLDRGMFCPPSMVAERLTSDHNVGIEAVRKEVRALHPDDLNIVGYCRGFWRIKGIIQVSRAIGDIYLKHPEFTNIYKQFGSSVPLKRAVITAEPSISMRKLEPDDLFLIFASDGLWEHISDEVAVNIVSRSPRTGIAKRLAKVAIDEAARKKGMTHEDLKTVEMGMRRHFHDDITVVVVYLDRSASPRNDRRRDNGCFDFSMTPVDVVSYYSGDSDPMFDTG</sequence>
<keyword evidence="7" id="KW-0460">Magnesium</keyword>
<keyword evidence="15" id="KW-1185">Reference proteome</keyword>
<evidence type="ECO:0000256" key="12">
    <source>
        <dbReference type="RuleBase" id="RU003465"/>
    </source>
</evidence>
<evidence type="ECO:0000256" key="11">
    <source>
        <dbReference type="ARBA" id="ARBA00048336"/>
    </source>
</evidence>
<evidence type="ECO:0000256" key="5">
    <source>
        <dbReference type="ARBA" id="ARBA00022723"/>
    </source>
</evidence>
<comment type="catalytic activity">
    <reaction evidence="11">
        <text>O-phospho-L-threonyl-[protein] + H2O = L-threonyl-[protein] + phosphate</text>
        <dbReference type="Rhea" id="RHEA:47004"/>
        <dbReference type="Rhea" id="RHEA-COMP:11060"/>
        <dbReference type="Rhea" id="RHEA-COMP:11605"/>
        <dbReference type="ChEBI" id="CHEBI:15377"/>
        <dbReference type="ChEBI" id="CHEBI:30013"/>
        <dbReference type="ChEBI" id="CHEBI:43474"/>
        <dbReference type="ChEBI" id="CHEBI:61977"/>
        <dbReference type="EC" id="3.1.3.16"/>
    </reaction>
</comment>
<dbReference type="PROSITE" id="PS01032">
    <property type="entry name" value="PPM_1"/>
    <property type="match status" value="1"/>
</dbReference>
<dbReference type="Gene3D" id="3.60.40.10">
    <property type="entry name" value="PPM-type phosphatase domain"/>
    <property type="match status" value="1"/>
</dbReference>
<evidence type="ECO:0000256" key="9">
    <source>
        <dbReference type="ARBA" id="ARBA00023211"/>
    </source>
</evidence>
<evidence type="ECO:0000256" key="4">
    <source>
        <dbReference type="ARBA" id="ARBA00013081"/>
    </source>
</evidence>
<comment type="catalytic activity">
    <reaction evidence="10">
        <text>O-phospho-L-seryl-[protein] + H2O = L-seryl-[protein] + phosphate</text>
        <dbReference type="Rhea" id="RHEA:20629"/>
        <dbReference type="Rhea" id="RHEA-COMP:9863"/>
        <dbReference type="Rhea" id="RHEA-COMP:11604"/>
        <dbReference type="ChEBI" id="CHEBI:15377"/>
        <dbReference type="ChEBI" id="CHEBI:29999"/>
        <dbReference type="ChEBI" id="CHEBI:43474"/>
        <dbReference type="ChEBI" id="CHEBI:83421"/>
        <dbReference type="EC" id="3.1.3.16"/>
    </reaction>
</comment>
<accession>A0AAD3T8K1</accession>
<dbReference type="FunFam" id="3.60.40.10:FF:000020">
    <property type="entry name" value="Probable protein phosphatase 2C 42"/>
    <property type="match status" value="1"/>
</dbReference>
<dbReference type="SUPFAM" id="SSF81606">
    <property type="entry name" value="PP2C-like"/>
    <property type="match status" value="1"/>
</dbReference>
<dbReference type="Pfam" id="PF00481">
    <property type="entry name" value="PP2C"/>
    <property type="match status" value="1"/>
</dbReference>
<dbReference type="PANTHER" id="PTHR47992">
    <property type="entry name" value="PROTEIN PHOSPHATASE"/>
    <property type="match status" value="1"/>
</dbReference>
<comment type="cofactor">
    <cofactor evidence="2">
        <name>Mg(2+)</name>
        <dbReference type="ChEBI" id="CHEBI:18420"/>
    </cofactor>
</comment>
<keyword evidence="6 12" id="KW-0378">Hydrolase</keyword>
<evidence type="ECO:0000259" key="13">
    <source>
        <dbReference type="PROSITE" id="PS51746"/>
    </source>
</evidence>
<dbReference type="InterPro" id="IPR001932">
    <property type="entry name" value="PPM-type_phosphatase-like_dom"/>
</dbReference>
<keyword evidence="5" id="KW-0479">Metal-binding</keyword>
<keyword evidence="8 12" id="KW-0904">Protein phosphatase</keyword>
<dbReference type="CDD" id="cd00143">
    <property type="entry name" value="PP2Cc"/>
    <property type="match status" value="1"/>
</dbReference>
<evidence type="ECO:0000256" key="6">
    <source>
        <dbReference type="ARBA" id="ARBA00022801"/>
    </source>
</evidence>
<protein>
    <recommendedName>
        <fullName evidence="4">protein-serine/threonine phosphatase</fullName>
        <ecNumber evidence="4">3.1.3.16</ecNumber>
    </recommendedName>
</protein>
<comment type="similarity">
    <text evidence="3 12">Belongs to the PP2C family.</text>
</comment>
<dbReference type="EMBL" id="BSYO01000028">
    <property type="protein sequence ID" value="GMH24581.1"/>
    <property type="molecule type" value="Genomic_DNA"/>
</dbReference>
<dbReference type="GO" id="GO:0046872">
    <property type="term" value="F:metal ion binding"/>
    <property type="evidence" value="ECO:0007669"/>
    <property type="project" value="UniProtKB-KW"/>
</dbReference>
<comment type="cofactor">
    <cofactor evidence="1">
        <name>Mn(2+)</name>
        <dbReference type="ChEBI" id="CHEBI:29035"/>
    </cofactor>
</comment>
<dbReference type="SMART" id="SM00332">
    <property type="entry name" value="PP2Cc"/>
    <property type="match status" value="1"/>
</dbReference>
<feature type="domain" description="PPM-type phosphatase" evidence="13">
    <location>
        <begin position="38"/>
        <end position="341"/>
    </location>
</feature>
<dbReference type="AlphaFoldDB" id="A0AAD3T8K1"/>
<keyword evidence="9" id="KW-0464">Manganese</keyword>
<evidence type="ECO:0000256" key="8">
    <source>
        <dbReference type="ARBA" id="ARBA00022912"/>
    </source>
</evidence>
<evidence type="ECO:0000256" key="1">
    <source>
        <dbReference type="ARBA" id="ARBA00001936"/>
    </source>
</evidence>
<evidence type="ECO:0000256" key="7">
    <source>
        <dbReference type="ARBA" id="ARBA00022842"/>
    </source>
</evidence>
<evidence type="ECO:0000256" key="3">
    <source>
        <dbReference type="ARBA" id="ARBA00006702"/>
    </source>
</evidence>
<proteinExistence type="inferred from homology"/>
<dbReference type="GO" id="GO:0004722">
    <property type="term" value="F:protein serine/threonine phosphatase activity"/>
    <property type="evidence" value="ECO:0007669"/>
    <property type="project" value="UniProtKB-EC"/>
</dbReference>
<evidence type="ECO:0000256" key="2">
    <source>
        <dbReference type="ARBA" id="ARBA00001946"/>
    </source>
</evidence>
<comment type="caution">
    <text evidence="14">The sequence shown here is derived from an EMBL/GenBank/DDBJ whole genome shotgun (WGS) entry which is preliminary data.</text>
</comment>
<dbReference type="EC" id="3.1.3.16" evidence="4"/>
<dbReference type="InterPro" id="IPR000222">
    <property type="entry name" value="PP2C_BS"/>
</dbReference>
<name>A0AAD3T8K1_NEPGR</name>
<dbReference type="InterPro" id="IPR036457">
    <property type="entry name" value="PPM-type-like_dom_sf"/>
</dbReference>
<gene>
    <name evidence="14" type="ORF">Nepgr_026424</name>
</gene>
<evidence type="ECO:0000313" key="14">
    <source>
        <dbReference type="EMBL" id="GMH24581.1"/>
    </source>
</evidence>
<evidence type="ECO:0000256" key="10">
    <source>
        <dbReference type="ARBA" id="ARBA00047761"/>
    </source>
</evidence>
<reference evidence="14" key="1">
    <citation type="submission" date="2023-05" db="EMBL/GenBank/DDBJ databases">
        <title>Nepenthes gracilis genome sequencing.</title>
        <authorList>
            <person name="Fukushima K."/>
        </authorList>
    </citation>
    <scope>NUCLEOTIDE SEQUENCE</scope>
    <source>
        <strain evidence="14">SING2019-196</strain>
    </source>
</reference>
<evidence type="ECO:0000313" key="15">
    <source>
        <dbReference type="Proteomes" id="UP001279734"/>
    </source>
</evidence>
<dbReference type="InterPro" id="IPR015655">
    <property type="entry name" value="PP2C"/>
</dbReference>